<organism evidence="1 2">
    <name type="scientific">Vibrio porteresiae DSM 19223</name>
    <dbReference type="NCBI Taxonomy" id="1123496"/>
    <lineage>
        <taxon>Bacteria</taxon>
        <taxon>Pseudomonadati</taxon>
        <taxon>Pseudomonadota</taxon>
        <taxon>Gammaproteobacteria</taxon>
        <taxon>Vibrionales</taxon>
        <taxon>Vibrionaceae</taxon>
        <taxon>Vibrio</taxon>
    </lineage>
</organism>
<name>A0ABZ0QCG7_9VIBR</name>
<reference evidence="1 2" key="1">
    <citation type="submission" date="2023-11" db="EMBL/GenBank/DDBJ databases">
        <title>Plant-associative lifestyle of Vibrio porteresiae and its evolutionary dynamics.</title>
        <authorList>
            <person name="Rameshkumar N."/>
            <person name="Kirti K."/>
        </authorList>
    </citation>
    <scope>NUCLEOTIDE SEQUENCE [LARGE SCALE GENOMIC DNA]</scope>
    <source>
        <strain evidence="1 2">MSSRF30</strain>
    </source>
</reference>
<accession>A0ABZ0QCG7</accession>
<dbReference type="Proteomes" id="UP001304071">
    <property type="component" value="Chromosome 1"/>
</dbReference>
<proteinExistence type="predicted"/>
<evidence type="ECO:0000313" key="2">
    <source>
        <dbReference type="Proteomes" id="UP001304071"/>
    </source>
</evidence>
<evidence type="ECO:0000313" key="1">
    <source>
        <dbReference type="EMBL" id="WPC74104.1"/>
    </source>
</evidence>
<protein>
    <submittedName>
        <fullName evidence="1">Uncharacterized protein</fullName>
    </submittedName>
</protein>
<gene>
    <name evidence="1" type="ORF">R8Z52_02130</name>
</gene>
<dbReference type="RefSeq" id="WP_104975710.1">
    <property type="nucleotide sequence ID" value="NZ_AP024895.1"/>
</dbReference>
<keyword evidence="2" id="KW-1185">Reference proteome</keyword>
<sequence>MVDENNPAGRYYALLMKAKGQGDNSKVRSVWAKVFDVDEKNDSLVISHVVALYSLGEEVKSLVNMISDVNAPLYLSSFPQIEKAIFPLNLDVSWQGPKKHLNDGAMTRLQFCSELLKNSYQEESIDSEELELIKKMIDDLFEATISSSVNDILRLTLLEEIERLRTALAMYRIKGAKGLKQSLQSTIGMVFANQSELKNEEHSNAEVLQKLGVLIDKIDAFTAKAMKVHKVLSKPVQFLIEHFSSEDSEDTFDQ</sequence>
<dbReference type="EMBL" id="CP138203">
    <property type="protein sequence ID" value="WPC74104.1"/>
    <property type="molecule type" value="Genomic_DNA"/>
</dbReference>